<evidence type="ECO:0000313" key="3">
    <source>
        <dbReference type="Proteomes" id="UP000298656"/>
    </source>
</evidence>
<accession>A0A4P8IGS7</accession>
<keyword evidence="3" id="KW-1185">Reference proteome</keyword>
<sequence length="432" mass="48308">MGGRVEAFWKAVQRRVRDVCESVPPEGQRTPGPEPGSLSNAPTIGRPEYYFYSSIRNRDDAGKWGIFILSGGCDVIADVFCARTDDPARANELANEFLRVCGDAHFRFDIYAMSCEGLLGRWRYEGFQHEKRQLGHVDFERVYVVHRAREWANANGLTDEVESILRSWTDDDRGWHWDIRRIGAYLSTALLDGYASVVHGLRFDQAEWANALPEDFAGGCPVHEIASHSRPVLNSILAVRKERDWFRRWGITKFFQTNAGRWTVDERVQVIGECFEGGRFPLDLEEVKGDFECVDTNVTSFWRTVPCVVRGDVNLSSEMAIGTFSIDERKLRYSDDKLLPGTLVAGTLKVSVLPAGNGDVAQPGVTAGCALGLLKVRGLTAVVATAHGEGHHAVEERWVNILNAELSRNPRDIVLCQTSFINEECVTVACLK</sequence>
<organism evidence="2 3">
    <name type="scientific">Trinickia violacea</name>
    <dbReference type="NCBI Taxonomy" id="2571746"/>
    <lineage>
        <taxon>Bacteria</taxon>
        <taxon>Pseudomonadati</taxon>
        <taxon>Pseudomonadota</taxon>
        <taxon>Betaproteobacteria</taxon>
        <taxon>Burkholderiales</taxon>
        <taxon>Burkholderiaceae</taxon>
        <taxon>Trinickia</taxon>
    </lineage>
</organism>
<evidence type="ECO:0000313" key="2">
    <source>
        <dbReference type="EMBL" id="QCP47872.1"/>
    </source>
</evidence>
<dbReference type="AlphaFoldDB" id="A0A4P8IGS7"/>
<name>A0A4P8IGS7_9BURK</name>
<feature type="region of interest" description="Disordered" evidence="1">
    <location>
        <begin position="22"/>
        <end position="42"/>
    </location>
</feature>
<gene>
    <name evidence="2" type="ORF">FAZ95_00930</name>
</gene>
<proteinExistence type="predicted"/>
<dbReference type="OrthoDB" id="4608548at2"/>
<dbReference type="EMBL" id="CP040077">
    <property type="protein sequence ID" value="QCP47872.1"/>
    <property type="molecule type" value="Genomic_DNA"/>
</dbReference>
<protein>
    <submittedName>
        <fullName evidence="2">Uncharacterized protein</fullName>
    </submittedName>
</protein>
<evidence type="ECO:0000256" key="1">
    <source>
        <dbReference type="SAM" id="MobiDB-lite"/>
    </source>
</evidence>
<reference evidence="2 3" key="1">
    <citation type="submission" date="2019-05" db="EMBL/GenBank/DDBJ databases">
        <title>Burkholderia sp. DHOD12, isolated from subtropical forest soil.</title>
        <authorList>
            <person name="Gao Z.-H."/>
            <person name="Qiu L.-H."/>
        </authorList>
    </citation>
    <scope>NUCLEOTIDE SEQUENCE [LARGE SCALE GENOMIC DNA]</scope>
    <source>
        <strain evidence="2 3">DHOD12</strain>
    </source>
</reference>
<dbReference type="KEGG" id="tvl:FAZ95_00930"/>
<dbReference type="RefSeq" id="WP_137330714.1">
    <property type="nucleotide sequence ID" value="NZ_CP040077.1"/>
</dbReference>
<dbReference type="Proteomes" id="UP000298656">
    <property type="component" value="Chromosome 1"/>
</dbReference>